<gene>
    <name evidence="1" type="ORF">JY651_27400</name>
</gene>
<keyword evidence="1" id="KW-0378">Hydrolase</keyword>
<protein>
    <submittedName>
        <fullName evidence="1">Hydrolase</fullName>
    </submittedName>
</protein>
<dbReference type="InterPro" id="IPR024653">
    <property type="entry name" value="Peptidase_M10/M27/M57"/>
</dbReference>
<dbReference type="InterPro" id="IPR010431">
    <property type="entry name" value="Fascin"/>
</dbReference>
<dbReference type="InterPro" id="IPR008999">
    <property type="entry name" value="Actin-crosslinking"/>
</dbReference>
<reference evidence="1 2" key="1">
    <citation type="submission" date="2021-02" db="EMBL/GenBank/DDBJ databases">
        <title>De Novo genome assembly of isolated myxobacteria.</title>
        <authorList>
            <person name="Stevens D.C."/>
        </authorList>
    </citation>
    <scope>NUCLEOTIDE SEQUENCE [LARGE SCALE GENOMIC DNA]</scope>
    <source>
        <strain evidence="2">SCPEA02</strain>
    </source>
</reference>
<keyword evidence="2" id="KW-1185">Reference proteome</keyword>
<evidence type="ECO:0000313" key="1">
    <source>
        <dbReference type="EMBL" id="QSQ19074.1"/>
    </source>
</evidence>
<accession>A0ABX7NL18</accession>
<proteinExistence type="predicted"/>
<dbReference type="PANTHER" id="PTHR10551">
    <property type="entry name" value="FASCIN"/>
    <property type="match status" value="1"/>
</dbReference>
<dbReference type="Gene3D" id="2.80.10.50">
    <property type="match status" value="1"/>
</dbReference>
<dbReference type="Pfam" id="PF12388">
    <property type="entry name" value="Peptidase_M57"/>
    <property type="match status" value="1"/>
</dbReference>
<dbReference type="Proteomes" id="UP000662747">
    <property type="component" value="Chromosome"/>
</dbReference>
<dbReference type="GO" id="GO:0016787">
    <property type="term" value="F:hydrolase activity"/>
    <property type="evidence" value="ECO:0007669"/>
    <property type="project" value="UniProtKB-KW"/>
</dbReference>
<sequence>MNEGVPVNPIRKNKTRSLVALAACSALAFGCGEQPTDPQEIVDNLLQAGFPADDIRVVGDAVYVGRDAEVSLEASREMLQAPASSEEQYRTTNTVSATVTKICVNGPGFTGVFSTALDLAIQNYEELPLTFSMARAPSSGCSYTINAVIDPNLNGGVAGFPSGGLPYSTITIGGQLSQYGVDTIEHVITHELGHTIGFRHADYYNRAISCGSGGNEGDAGVGAILIPGTPSTAAVGGSYMNSCFRASETGEMTGSDLTAVLAMYGSAPTTLSFRTATGNYLVAENGGGAYVAANRTAIGPWERFVYVDVNGGQLLNNDIINLRAADGSFVVAENGGGGVVNANRPVAGAWEAFRIINLDGWNDFLSGDRVALQAANGQYVVAENGGGGAGSGSVNANRSSIGAWETFVITLQ</sequence>
<name>A0ABX7NL18_9BACT</name>
<dbReference type="SUPFAM" id="SSF55486">
    <property type="entry name" value="Metalloproteases ('zincins'), catalytic domain"/>
    <property type="match status" value="1"/>
</dbReference>
<dbReference type="InterPro" id="IPR024079">
    <property type="entry name" value="MetalloPept_cat_dom_sf"/>
</dbReference>
<dbReference type="EMBL" id="CP071090">
    <property type="protein sequence ID" value="QSQ19074.1"/>
    <property type="molecule type" value="Genomic_DNA"/>
</dbReference>
<evidence type="ECO:0000313" key="2">
    <source>
        <dbReference type="Proteomes" id="UP000662747"/>
    </source>
</evidence>
<organism evidence="1 2">
    <name type="scientific">Pyxidicoccus parkwayensis</name>
    <dbReference type="NCBI Taxonomy" id="2813578"/>
    <lineage>
        <taxon>Bacteria</taxon>
        <taxon>Pseudomonadati</taxon>
        <taxon>Myxococcota</taxon>
        <taxon>Myxococcia</taxon>
        <taxon>Myxococcales</taxon>
        <taxon>Cystobacterineae</taxon>
        <taxon>Myxococcaceae</taxon>
        <taxon>Pyxidicoccus</taxon>
    </lineage>
</organism>
<dbReference type="SUPFAM" id="SSF50405">
    <property type="entry name" value="Actin-crosslinking proteins"/>
    <property type="match status" value="1"/>
</dbReference>
<dbReference type="PANTHER" id="PTHR10551:SF9">
    <property type="entry name" value="FASCIN-2"/>
    <property type="match status" value="1"/>
</dbReference>
<dbReference type="CDD" id="cd00257">
    <property type="entry name" value="beta-trefoil_FSCN-like"/>
    <property type="match status" value="1"/>
</dbReference>
<dbReference type="Gene3D" id="3.40.390.10">
    <property type="entry name" value="Collagenase (Catalytic Domain)"/>
    <property type="match status" value="1"/>
</dbReference>